<dbReference type="OrthoDB" id="5653233at2"/>
<evidence type="ECO:0000256" key="1">
    <source>
        <dbReference type="SAM" id="MobiDB-lite"/>
    </source>
</evidence>
<evidence type="ECO:0000313" key="3">
    <source>
        <dbReference type="Proteomes" id="UP000044071"/>
    </source>
</evidence>
<dbReference type="EMBL" id="CCSB01000004">
    <property type="protein sequence ID" value="CDZ78940.1"/>
    <property type="molecule type" value="Genomic_DNA"/>
</dbReference>
<dbReference type="RefSeq" id="WP_052403338.1">
    <property type="nucleotide sequence ID" value="NZ_CCVW01000004.1"/>
</dbReference>
<feature type="region of interest" description="Disordered" evidence="1">
    <location>
        <begin position="1"/>
        <end position="27"/>
    </location>
</feature>
<keyword evidence="3" id="KW-1185">Reference proteome</keyword>
<gene>
    <name evidence="2" type="ORF">BN59_03255</name>
</gene>
<proteinExistence type="predicted"/>
<protein>
    <submittedName>
        <fullName evidence="2">Uncharacterized protein</fullName>
    </submittedName>
</protein>
<dbReference type="AlphaFoldDB" id="A0A078KX07"/>
<dbReference type="eggNOG" id="ENOG50326DA">
    <property type="taxonomic scope" value="Bacteria"/>
</dbReference>
<dbReference type="Proteomes" id="UP000044071">
    <property type="component" value="Unassembled WGS sequence"/>
</dbReference>
<evidence type="ECO:0000313" key="2">
    <source>
        <dbReference type="EMBL" id="CDZ78940.1"/>
    </source>
</evidence>
<name>A0A078KX07_9GAMM</name>
<reference evidence="2 3" key="1">
    <citation type="submission" date="2014-06" db="EMBL/GenBank/DDBJ databases">
        <authorList>
            <person name="Urmite Genomes Urmite Genomes"/>
        </authorList>
    </citation>
    <scope>NUCLEOTIDE SEQUENCE [LARGE SCALE GENOMIC DNA]</scope>
</reference>
<sequence>MKAKQEIDVRGTSAHKGRTSSANLSNSVSNNNASSLPLLSIFNSDLSAIVQKGHDTLKIFEDISSSVTLTPAKGTKLGMLEYLKSIHPRVYSAKEIKLLLDDVKIGNDPYGSKDEKVIRFLLRKDMELVFGEEGYPSNNGAPAHAQMTKDDPNIPLFNRKCITAGNAFFNERNELVALNNKSGDFQPEFQSLCYMLIALLDNNVPLGDTITIRETCKNTSHVMLKEDFVRYALQLKEQFIQQQKKEEQDKPHEEKPSLLQQNSNESFIELLDSYMKKRDEYAPEYKHYFFCIGLGRSKTEKREAIDCIKSVLSHGINGGAISDAHLKALDNGELGKAITTFLAANTITSSLGRERITTVSDLVKSLNKGDCSLQDSIGERIQLRG</sequence>
<organism evidence="2 3">
    <name type="scientific">Legionella massiliensis</name>
    <dbReference type="NCBI Taxonomy" id="1034943"/>
    <lineage>
        <taxon>Bacteria</taxon>
        <taxon>Pseudomonadati</taxon>
        <taxon>Pseudomonadota</taxon>
        <taxon>Gammaproteobacteria</taxon>
        <taxon>Legionellales</taxon>
        <taxon>Legionellaceae</taxon>
        <taxon>Legionella</taxon>
    </lineage>
</organism>
<accession>A0A078KX07</accession>